<dbReference type="eggNOG" id="KOG4177">
    <property type="taxonomic scope" value="Eukaryota"/>
</dbReference>
<dbReference type="PRINTS" id="PR01415">
    <property type="entry name" value="ANKYRIN"/>
</dbReference>
<evidence type="ECO:0000256" key="3">
    <source>
        <dbReference type="PROSITE-ProRule" id="PRU00023"/>
    </source>
</evidence>
<sequence length="483" mass="52256">MDRLVKVDVKELELTFNPGQRCSATFRLTNLMHTMSVAVSLTATPQPSLFSFAQAQQQLHHPFSILPPLSSSPFSLLLSQLSDNPPLSSPSHTLLVRTSMLPTGKANPDDFLRIFSNPGPQVFKDAAVPIFFVGSHVAQFLLSPFRPVKTLEVDFLLSKAISRCTVSQLTTLLRSSVRCGNPSHVSTLIDAGGDVNSRDSDGQSLMSLAVSSGHIDVVRVLLVSGYQIDHSADRFLHEAAALNQIDLMDALYRGLGGINVNSVNPVGRTPVHVSASHGHIDLLEFCLSKGGNPELADSNGWTPLHCAAADGHVKCVELLLEHSRYSKYAMTKDGKTAFSLAIDNGHSHSDLLDLLRLGDVLQRAARLDDVHGMKSCLAQGAKVNGRDQNGWTPLHRAAFKGRLESVKLLLSHGAEVDLVDDAGYTPLHCAVEAGHTEVALYLISHGACANLKSFMCLCSPSMDNFKNHPASISLGCRENERRP</sequence>
<dbReference type="STRING" id="4432.A0A1U8BGV5"/>
<dbReference type="RefSeq" id="XP_010279416.1">
    <property type="nucleotide sequence ID" value="XM_010281114.2"/>
</dbReference>
<dbReference type="OMA" id="PGPHVFR"/>
<evidence type="ECO:0000256" key="1">
    <source>
        <dbReference type="ARBA" id="ARBA00022737"/>
    </source>
</evidence>
<dbReference type="AlphaFoldDB" id="A0A1U8BGV5"/>
<dbReference type="SMART" id="SM00248">
    <property type="entry name" value="ANK"/>
    <property type="match status" value="8"/>
</dbReference>
<dbReference type="PROSITE" id="PS50088">
    <property type="entry name" value="ANK_REPEAT"/>
    <property type="match status" value="5"/>
</dbReference>
<protein>
    <submittedName>
        <fullName evidence="5">Ankyrin-2-like</fullName>
    </submittedName>
</protein>
<dbReference type="PANTHER" id="PTHR24171:SF8">
    <property type="entry name" value="BRCA1-ASSOCIATED RING DOMAIN PROTEIN 1"/>
    <property type="match status" value="1"/>
</dbReference>
<dbReference type="Gene3D" id="1.25.40.20">
    <property type="entry name" value="Ankyrin repeat-containing domain"/>
    <property type="match status" value="4"/>
</dbReference>
<keyword evidence="2 3" id="KW-0040">ANK repeat</keyword>
<dbReference type="GeneID" id="104613332"/>
<dbReference type="Pfam" id="PF12796">
    <property type="entry name" value="Ank_2"/>
    <property type="match status" value="2"/>
</dbReference>
<organism evidence="4 5">
    <name type="scientific">Nelumbo nucifera</name>
    <name type="common">Sacred lotus</name>
    <dbReference type="NCBI Taxonomy" id="4432"/>
    <lineage>
        <taxon>Eukaryota</taxon>
        <taxon>Viridiplantae</taxon>
        <taxon>Streptophyta</taxon>
        <taxon>Embryophyta</taxon>
        <taxon>Tracheophyta</taxon>
        <taxon>Spermatophyta</taxon>
        <taxon>Magnoliopsida</taxon>
        <taxon>Proteales</taxon>
        <taxon>Nelumbonaceae</taxon>
        <taxon>Nelumbo</taxon>
    </lineage>
</organism>
<feature type="repeat" description="ANK" evidence="3">
    <location>
        <begin position="422"/>
        <end position="454"/>
    </location>
</feature>
<dbReference type="PANTHER" id="PTHR24171">
    <property type="entry name" value="ANKYRIN REPEAT DOMAIN-CONTAINING PROTEIN 39-RELATED"/>
    <property type="match status" value="1"/>
</dbReference>
<dbReference type="SUPFAM" id="SSF48403">
    <property type="entry name" value="Ankyrin repeat"/>
    <property type="match status" value="2"/>
</dbReference>
<gene>
    <name evidence="5" type="primary">LOC104613332</name>
</gene>
<keyword evidence="4" id="KW-1185">Reference proteome</keyword>
<feature type="repeat" description="ANK" evidence="3">
    <location>
        <begin position="266"/>
        <end position="298"/>
    </location>
</feature>
<proteinExistence type="predicted"/>
<dbReference type="Proteomes" id="UP000189703">
    <property type="component" value="Unplaced"/>
</dbReference>
<dbReference type="KEGG" id="nnu:104613332"/>
<reference evidence="5" key="1">
    <citation type="submission" date="2025-08" db="UniProtKB">
        <authorList>
            <consortium name="RefSeq"/>
        </authorList>
    </citation>
    <scope>IDENTIFICATION</scope>
</reference>
<dbReference type="InterPro" id="IPR036770">
    <property type="entry name" value="Ankyrin_rpt-contain_sf"/>
</dbReference>
<evidence type="ECO:0000256" key="2">
    <source>
        <dbReference type="ARBA" id="ARBA00023043"/>
    </source>
</evidence>
<feature type="repeat" description="ANK" evidence="3">
    <location>
        <begin position="389"/>
        <end position="421"/>
    </location>
</feature>
<feature type="repeat" description="ANK" evidence="3">
    <location>
        <begin position="299"/>
        <end position="323"/>
    </location>
</feature>
<accession>A0A1U8BGV5</accession>
<dbReference type="InterPro" id="IPR002110">
    <property type="entry name" value="Ankyrin_rpt"/>
</dbReference>
<feature type="repeat" description="ANK" evidence="3">
    <location>
        <begin position="201"/>
        <end position="233"/>
    </location>
</feature>
<dbReference type="OrthoDB" id="194358at2759"/>
<keyword evidence="1" id="KW-0677">Repeat</keyword>
<name>A0A1U8BGV5_NELNU</name>
<evidence type="ECO:0000313" key="5">
    <source>
        <dbReference type="RefSeq" id="XP_010279416.1"/>
    </source>
</evidence>
<dbReference type="PROSITE" id="PS50297">
    <property type="entry name" value="ANK_REP_REGION"/>
    <property type="match status" value="5"/>
</dbReference>
<evidence type="ECO:0000313" key="4">
    <source>
        <dbReference type="Proteomes" id="UP000189703"/>
    </source>
</evidence>
<dbReference type="InParanoid" id="A0A1U8BGV5"/>